<protein>
    <recommendedName>
        <fullName evidence="2">HAT C-terminal dimerisation domain-containing protein</fullName>
    </recommendedName>
</protein>
<organism evidence="3 4">
    <name type="scientific">Penicillium salamii</name>
    <dbReference type="NCBI Taxonomy" id="1612424"/>
    <lineage>
        <taxon>Eukaryota</taxon>
        <taxon>Fungi</taxon>
        <taxon>Dikarya</taxon>
        <taxon>Ascomycota</taxon>
        <taxon>Pezizomycotina</taxon>
        <taxon>Eurotiomycetes</taxon>
        <taxon>Eurotiomycetidae</taxon>
        <taxon>Eurotiales</taxon>
        <taxon>Aspergillaceae</taxon>
        <taxon>Penicillium</taxon>
    </lineage>
</organism>
<dbReference type="OrthoDB" id="4365889at2759"/>
<dbReference type="Proteomes" id="UP001152649">
    <property type="component" value="Unassembled WGS sequence"/>
</dbReference>
<dbReference type="InterPro" id="IPR008906">
    <property type="entry name" value="HATC_C_dom"/>
</dbReference>
<feature type="region of interest" description="Disordered" evidence="1">
    <location>
        <begin position="192"/>
        <end position="293"/>
    </location>
</feature>
<proteinExistence type="predicted"/>
<accession>A0A9W4IX84</accession>
<comment type="caution">
    <text evidence="3">The sequence shown here is derived from an EMBL/GenBank/DDBJ whole genome shotgun (WGS) entry which is preliminary data.</text>
</comment>
<sequence>MLKALEAGSKKLSVYYKAQAHGSLYAIGTILARQHKLEFFKGPEWEGEVDDMDSPWHDIYERSLHNHLENYSKRQPEKQVLMKAKSSSHSTDAMMSLFEKDQPEPPPQPKTGWQEELKGYLDTERSVVNPCHFWKENEHRFPTLVFSIPATGAGVERLFSTARDICHYRRGSLNEVTIQDLMMLPCLSKFDTESEETGEDFQPEATLNQDERTEDDEAREAGLPECIPEAISEGEDGDNSDEAGEIDTDQEAAEESDDESALHPLPIIDTTGQARPQRDRKRRRDEDLYEYAR</sequence>
<feature type="compositionally biased region" description="Acidic residues" evidence="1">
    <location>
        <begin position="232"/>
        <end position="259"/>
    </location>
</feature>
<dbReference type="Pfam" id="PF05699">
    <property type="entry name" value="Dimer_Tnp_hAT"/>
    <property type="match status" value="1"/>
</dbReference>
<feature type="compositionally biased region" description="Acidic residues" evidence="1">
    <location>
        <begin position="193"/>
        <end position="202"/>
    </location>
</feature>
<evidence type="ECO:0000313" key="3">
    <source>
        <dbReference type="EMBL" id="CAG8358710.1"/>
    </source>
</evidence>
<feature type="domain" description="HAT C-terminal dimerisation" evidence="2">
    <location>
        <begin position="127"/>
        <end position="183"/>
    </location>
</feature>
<dbReference type="InterPro" id="IPR012337">
    <property type="entry name" value="RNaseH-like_sf"/>
</dbReference>
<dbReference type="GO" id="GO:0046983">
    <property type="term" value="F:protein dimerization activity"/>
    <property type="evidence" value="ECO:0007669"/>
    <property type="project" value="InterPro"/>
</dbReference>
<name>A0A9W4IX84_9EURO</name>
<dbReference type="EMBL" id="CAJVPG010000128">
    <property type="protein sequence ID" value="CAG8358710.1"/>
    <property type="molecule type" value="Genomic_DNA"/>
</dbReference>
<dbReference type="AlphaFoldDB" id="A0A9W4IX84"/>
<reference evidence="3" key="1">
    <citation type="submission" date="2021-07" db="EMBL/GenBank/DDBJ databases">
        <authorList>
            <person name="Branca A.L. A."/>
        </authorList>
    </citation>
    <scope>NUCLEOTIDE SEQUENCE</scope>
</reference>
<dbReference type="SUPFAM" id="SSF53098">
    <property type="entry name" value="Ribonuclease H-like"/>
    <property type="match status" value="1"/>
</dbReference>
<keyword evidence="4" id="KW-1185">Reference proteome</keyword>
<feature type="compositionally biased region" description="Basic and acidic residues" evidence="1">
    <location>
        <begin position="284"/>
        <end position="293"/>
    </location>
</feature>
<gene>
    <name evidence="3" type="ORF">PSALAMII_LOCUS3577</name>
</gene>
<evidence type="ECO:0000259" key="2">
    <source>
        <dbReference type="Pfam" id="PF05699"/>
    </source>
</evidence>
<evidence type="ECO:0000256" key="1">
    <source>
        <dbReference type="SAM" id="MobiDB-lite"/>
    </source>
</evidence>
<evidence type="ECO:0000313" key="4">
    <source>
        <dbReference type="Proteomes" id="UP001152649"/>
    </source>
</evidence>